<evidence type="ECO:0000259" key="6">
    <source>
        <dbReference type="Pfam" id="PF01699"/>
    </source>
</evidence>
<dbReference type="GO" id="GO:0005262">
    <property type="term" value="F:calcium channel activity"/>
    <property type="evidence" value="ECO:0007669"/>
    <property type="project" value="TreeGrafter"/>
</dbReference>
<evidence type="ECO:0000256" key="1">
    <source>
        <dbReference type="ARBA" id="ARBA00004141"/>
    </source>
</evidence>
<keyword evidence="3 5" id="KW-1133">Transmembrane helix</keyword>
<evidence type="ECO:0000313" key="7">
    <source>
        <dbReference type="EMBL" id="SKB08411.1"/>
    </source>
</evidence>
<comment type="subcellular location">
    <subcellularLocation>
        <location evidence="1">Membrane</location>
        <topology evidence="1">Multi-pass membrane protein</topology>
    </subcellularLocation>
</comment>
<feature type="transmembrane region" description="Helical" evidence="5">
    <location>
        <begin position="103"/>
        <end position="122"/>
    </location>
</feature>
<keyword evidence="8" id="KW-1185">Reference proteome</keyword>
<dbReference type="GO" id="GO:0006874">
    <property type="term" value="P:intracellular calcium ion homeostasis"/>
    <property type="evidence" value="ECO:0007669"/>
    <property type="project" value="TreeGrafter"/>
</dbReference>
<dbReference type="InterPro" id="IPR004481">
    <property type="entry name" value="K/Na/Ca-exchanger"/>
</dbReference>
<feature type="transmembrane region" description="Helical" evidence="5">
    <location>
        <begin position="129"/>
        <end position="147"/>
    </location>
</feature>
<protein>
    <submittedName>
        <fullName evidence="7">Cation:H+ antiporter</fullName>
    </submittedName>
</protein>
<dbReference type="Pfam" id="PF01699">
    <property type="entry name" value="Na_Ca_ex"/>
    <property type="match status" value="2"/>
</dbReference>
<evidence type="ECO:0000256" key="2">
    <source>
        <dbReference type="ARBA" id="ARBA00022692"/>
    </source>
</evidence>
<dbReference type="Proteomes" id="UP000190774">
    <property type="component" value="Unassembled WGS sequence"/>
</dbReference>
<keyword evidence="4 5" id="KW-0472">Membrane</keyword>
<evidence type="ECO:0000256" key="5">
    <source>
        <dbReference type="SAM" id="Phobius"/>
    </source>
</evidence>
<feature type="transmembrane region" description="Helical" evidence="5">
    <location>
        <begin position="68"/>
        <end position="91"/>
    </location>
</feature>
<feature type="transmembrane region" description="Helical" evidence="5">
    <location>
        <begin position="175"/>
        <end position="193"/>
    </location>
</feature>
<name>A0A1T4Z4B5_9BACT</name>
<dbReference type="InterPro" id="IPR004837">
    <property type="entry name" value="NaCa_Exmemb"/>
</dbReference>
<dbReference type="PANTHER" id="PTHR10846:SF8">
    <property type="entry name" value="INNER MEMBRANE PROTEIN YRBG"/>
    <property type="match status" value="1"/>
</dbReference>
<evidence type="ECO:0000256" key="4">
    <source>
        <dbReference type="ARBA" id="ARBA00023136"/>
    </source>
</evidence>
<feature type="domain" description="Sodium/calcium exchanger membrane region" evidence="6">
    <location>
        <begin position="175"/>
        <end position="313"/>
    </location>
</feature>
<dbReference type="GO" id="GO:0005886">
    <property type="term" value="C:plasma membrane"/>
    <property type="evidence" value="ECO:0007669"/>
    <property type="project" value="TreeGrafter"/>
</dbReference>
<dbReference type="GO" id="GO:0008273">
    <property type="term" value="F:calcium, potassium:sodium antiporter activity"/>
    <property type="evidence" value="ECO:0007669"/>
    <property type="project" value="TreeGrafter"/>
</dbReference>
<reference evidence="8" key="1">
    <citation type="submission" date="2017-02" db="EMBL/GenBank/DDBJ databases">
        <authorList>
            <person name="Varghese N."/>
            <person name="Submissions S."/>
        </authorList>
    </citation>
    <scope>NUCLEOTIDE SEQUENCE [LARGE SCALE GENOMIC DNA]</scope>
    <source>
        <strain evidence="8">ATCC 700200</strain>
    </source>
</reference>
<sequence>MLTSLLFILLGLVLLYFGGEGLVRGSSSLALRLGLTPLVVGLTVVAFGTSAPELVVSIKAALDGQGAIAIGNVLGSNALNVGLILGLTALICPLAVQLQILRIDAPIMVAVSLLAGWVLADLQVSREEGVCLVLGLIGYVIFTVIYAKRVQEPVAVVVEYSEALPPPRGSVWRDVVFVLGGLALLVAGSRFMVDGAVSLARLFNISEAVIGLTIVAAGTSMPELVTCVVAALKKEPDIALGNIIGSNIFNILGILGGAALTRPLQGGGIQMTDIYVTVAFAIILVPILRTGTKLMRWEGALLLAAYMGYMAWLWPKP</sequence>
<dbReference type="PANTHER" id="PTHR10846">
    <property type="entry name" value="SODIUM/POTASSIUM/CALCIUM EXCHANGER"/>
    <property type="match status" value="1"/>
</dbReference>
<dbReference type="EMBL" id="FUYE01000027">
    <property type="protein sequence ID" value="SKB08411.1"/>
    <property type="molecule type" value="Genomic_DNA"/>
</dbReference>
<dbReference type="AlphaFoldDB" id="A0A1T4Z4B5"/>
<feature type="transmembrane region" description="Helical" evidence="5">
    <location>
        <begin position="272"/>
        <end position="288"/>
    </location>
</feature>
<feature type="transmembrane region" description="Helical" evidence="5">
    <location>
        <begin position="294"/>
        <end position="314"/>
    </location>
</feature>
<accession>A0A1T4Z4B5</accession>
<dbReference type="OrthoDB" id="9794225at2"/>
<dbReference type="NCBIfam" id="TIGR00367">
    <property type="entry name" value="calcium/sodium antiporter"/>
    <property type="match status" value="1"/>
</dbReference>
<dbReference type="STRING" id="48467.SAMN02745166_04934"/>
<organism evidence="7 8">
    <name type="scientific">Prosthecobacter debontii</name>
    <dbReference type="NCBI Taxonomy" id="48467"/>
    <lineage>
        <taxon>Bacteria</taxon>
        <taxon>Pseudomonadati</taxon>
        <taxon>Verrucomicrobiota</taxon>
        <taxon>Verrucomicrobiia</taxon>
        <taxon>Verrucomicrobiales</taxon>
        <taxon>Verrucomicrobiaceae</taxon>
        <taxon>Prosthecobacter</taxon>
    </lineage>
</organism>
<evidence type="ECO:0000256" key="3">
    <source>
        <dbReference type="ARBA" id="ARBA00022989"/>
    </source>
</evidence>
<gene>
    <name evidence="7" type="ORF">SAMN02745166_04934</name>
</gene>
<feature type="transmembrane region" description="Helical" evidence="5">
    <location>
        <begin position="205"/>
        <end position="232"/>
    </location>
</feature>
<feature type="domain" description="Sodium/calcium exchanger membrane region" evidence="6">
    <location>
        <begin position="4"/>
        <end position="143"/>
    </location>
</feature>
<keyword evidence="2 5" id="KW-0812">Transmembrane</keyword>
<feature type="transmembrane region" description="Helical" evidence="5">
    <location>
        <begin position="238"/>
        <end position="260"/>
    </location>
</feature>
<feature type="transmembrane region" description="Helical" evidence="5">
    <location>
        <begin position="35"/>
        <end position="56"/>
    </location>
</feature>
<dbReference type="Gene3D" id="1.20.1420.30">
    <property type="entry name" value="NCX, central ion-binding region"/>
    <property type="match status" value="1"/>
</dbReference>
<evidence type="ECO:0000313" key="8">
    <source>
        <dbReference type="Proteomes" id="UP000190774"/>
    </source>
</evidence>
<proteinExistence type="predicted"/>
<dbReference type="InterPro" id="IPR044880">
    <property type="entry name" value="NCX_ion-bd_dom_sf"/>
</dbReference>